<keyword evidence="5" id="KW-0677">Repeat</keyword>
<evidence type="ECO:0000256" key="5">
    <source>
        <dbReference type="ARBA" id="ARBA00022737"/>
    </source>
</evidence>
<evidence type="ECO:0000256" key="7">
    <source>
        <dbReference type="RuleBase" id="RU000686"/>
    </source>
</evidence>
<dbReference type="GO" id="GO:0008017">
    <property type="term" value="F:microtubule binding"/>
    <property type="evidence" value="ECO:0007669"/>
    <property type="project" value="InterPro"/>
</dbReference>
<feature type="compositionally biased region" description="Basic and acidic residues" evidence="8">
    <location>
        <begin position="1462"/>
        <end position="1474"/>
    </location>
</feature>
<feature type="compositionally biased region" description="Low complexity" evidence="8">
    <location>
        <begin position="1141"/>
        <end position="1210"/>
    </location>
</feature>
<keyword evidence="3" id="KW-0597">Phosphoprotein</keyword>
<feature type="compositionally biased region" description="Polar residues" evidence="8">
    <location>
        <begin position="286"/>
        <end position="300"/>
    </location>
</feature>
<feature type="compositionally biased region" description="Basic and acidic residues" evidence="8">
    <location>
        <begin position="923"/>
        <end position="974"/>
    </location>
</feature>
<dbReference type="PANTHER" id="PTHR11501">
    <property type="entry name" value="MICROTUBULE-ASSOCIATED PROTEIN"/>
    <property type="match status" value="1"/>
</dbReference>
<dbReference type="PROSITE" id="PS00229">
    <property type="entry name" value="TAU_MAP_1"/>
    <property type="match status" value="1"/>
</dbReference>
<dbReference type="PROSITE" id="PS51491">
    <property type="entry name" value="TAU_MAP_2"/>
    <property type="match status" value="1"/>
</dbReference>
<dbReference type="GO" id="GO:0043005">
    <property type="term" value="C:neuron projection"/>
    <property type="evidence" value="ECO:0007669"/>
    <property type="project" value="TreeGrafter"/>
</dbReference>
<feature type="compositionally biased region" description="Basic and acidic residues" evidence="8">
    <location>
        <begin position="1311"/>
        <end position="1321"/>
    </location>
</feature>
<feature type="compositionally biased region" description="Low complexity" evidence="8">
    <location>
        <begin position="1362"/>
        <end position="1384"/>
    </location>
</feature>
<dbReference type="PANTHER" id="PTHR11501:SF16">
    <property type="entry name" value="MICROTUBULE-ASSOCIATED PROTEIN 4"/>
    <property type="match status" value="1"/>
</dbReference>
<feature type="compositionally biased region" description="Basic and acidic residues" evidence="8">
    <location>
        <begin position="304"/>
        <end position="322"/>
    </location>
</feature>
<dbReference type="OMA" id="LWINHAR"/>
<organism evidence="9 10">
    <name type="scientific">Gadus morhua</name>
    <name type="common">Atlantic cod</name>
    <dbReference type="NCBI Taxonomy" id="8049"/>
    <lineage>
        <taxon>Eukaryota</taxon>
        <taxon>Metazoa</taxon>
        <taxon>Chordata</taxon>
        <taxon>Craniata</taxon>
        <taxon>Vertebrata</taxon>
        <taxon>Euteleostomi</taxon>
        <taxon>Actinopterygii</taxon>
        <taxon>Neopterygii</taxon>
        <taxon>Teleostei</taxon>
        <taxon>Neoteleostei</taxon>
        <taxon>Acanthomorphata</taxon>
        <taxon>Zeiogadaria</taxon>
        <taxon>Gadariae</taxon>
        <taxon>Gadiformes</taxon>
        <taxon>Gadoidei</taxon>
        <taxon>Gadidae</taxon>
        <taxon>Gadus</taxon>
    </lineage>
</organism>
<feature type="compositionally biased region" description="Basic and acidic residues" evidence="8">
    <location>
        <begin position="717"/>
        <end position="735"/>
    </location>
</feature>
<dbReference type="GO" id="GO:0000226">
    <property type="term" value="P:microtubule cytoskeleton organization"/>
    <property type="evidence" value="ECO:0007669"/>
    <property type="project" value="TreeGrafter"/>
</dbReference>
<feature type="compositionally biased region" description="Low complexity" evidence="8">
    <location>
        <begin position="1334"/>
        <end position="1346"/>
    </location>
</feature>
<feature type="compositionally biased region" description="Basic and acidic residues" evidence="8">
    <location>
        <begin position="892"/>
        <end position="915"/>
    </location>
</feature>
<protein>
    <recommendedName>
        <fullName evidence="7">Microtubule-associated protein</fullName>
    </recommendedName>
</protein>
<feature type="region of interest" description="Disordered" evidence="8">
    <location>
        <begin position="826"/>
        <end position="1427"/>
    </location>
</feature>
<dbReference type="InterPro" id="IPR027324">
    <property type="entry name" value="MAP2/MAP4/Tau"/>
</dbReference>
<dbReference type="AlphaFoldDB" id="A0A8C4ZX27"/>
<feature type="compositionally biased region" description="Basic and acidic residues" evidence="8">
    <location>
        <begin position="181"/>
        <end position="191"/>
    </location>
</feature>
<dbReference type="GO" id="GO:0005874">
    <property type="term" value="C:microtubule"/>
    <property type="evidence" value="ECO:0007669"/>
    <property type="project" value="UniProtKB-KW"/>
</dbReference>
<evidence type="ECO:0000256" key="1">
    <source>
        <dbReference type="ARBA" id="ARBA00004245"/>
    </source>
</evidence>
<proteinExistence type="predicted"/>
<keyword evidence="2 7" id="KW-0963">Cytoplasm</keyword>
<dbReference type="Gene3D" id="2.160.10.20">
    <property type="entry name" value="Insect antifreeze protein"/>
    <property type="match status" value="1"/>
</dbReference>
<reference evidence="9" key="2">
    <citation type="submission" date="2025-09" db="UniProtKB">
        <authorList>
            <consortium name="Ensembl"/>
        </authorList>
    </citation>
    <scope>IDENTIFICATION</scope>
</reference>
<feature type="compositionally biased region" description="Low complexity" evidence="8">
    <location>
        <begin position="841"/>
        <end position="854"/>
    </location>
</feature>
<dbReference type="GeneTree" id="ENSGT00940000159742"/>
<feature type="compositionally biased region" description="Basic and acidic residues" evidence="8">
    <location>
        <begin position="981"/>
        <end position="990"/>
    </location>
</feature>
<accession>A0A8C4ZX27</accession>
<feature type="region of interest" description="Disordered" evidence="8">
    <location>
        <begin position="1445"/>
        <end position="1551"/>
    </location>
</feature>
<feature type="region of interest" description="Disordered" evidence="8">
    <location>
        <begin position="481"/>
        <end position="516"/>
    </location>
</feature>
<dbReference type="InterPro" id="IPR001084">
    <property type="entry name" value="MAP_tubulin-bd_rpt"/>
</dbReference>
<feature type="compositionally biased region" description="Low complexity" evidence="8">
    <location>
        <begin position="1265"/>
        <end position="1310"/>
    </location>
</feature>
<evidence type="ECO:0000256" key="4">
    <source>
        <dbReference type="ARBA" id="ARBA00022701"/>
    </source>
</evidence>
<feature type="compositionally biased region" description="Low complexity" evidence="8">
    <location>
        <begin position="1410"/>
        <end position="1424"/>
    </location>
</feature>
<evidence type="ECO:0000313" key="10">
    <source>
        <dbReference type="Proteomes" id="UP000694546"/>
    </source>
</evidence>
<evidence type="ECO:0000313" key="9">
    <source>
        <dbReference type="Ensembl" id="ENSGMOP00000023866.1"/>
    </source>
</evidence>
<feature type="compositionally biased region" description="Basic and acidic residues" evidence="8">
    <location>
        <begin position="618"/>
        <end position="629"/>
    </location>
</feature>
<feature type="compositionally biased region" description="Basic residues" evidence="8">
    <location>
        <begin position="385"/>
        <end position="394"/>
    </location>
</feature>
<sequence length="1551" mass="162377">MEHAAAARGGAYLQSGSVDWARDPVTQIETPLRLDKANVRPVASALVGTNGAWVEPRAAVTEVRWADQCGDSDAWRLPTNCLKQSTNAMAQLDLSLSDALSDCAAPGPEPRVERDFVAQLEAEAFDDQIGETVGKTDYIPLLDGDGTAPDIGTALANGEKKAEGAQKPGSKVTATMQPGRPEPHGEVRPRVDPPDMASDLLSASMLHSPGPQLMGFSPMGASSGFMEVGVSPLPAERPPSVAEPQQHSPMLPEPQAPRGPLNLAPGASPLWSDTAHCPPADLPFTDSVSTVISRHANQLASDARPPRESGGDEKEAEASDRKQQKKKKKRRQKDEGSWDQPEATEAPSEGPAPADDPYQRVGPRRDKGGPGVDGAWEEQIGKNGGRGKRGKSRKKLPEEWAATAEPFLPAGPQGPAEVGAAAPSLPAPEEPFPGTEAGGNGRSQAFHPEEGLVPDLPERDLFSCPAPLPVQSSGLKATAAPFTMPAGSSPLSPGPARSLSATPHEHDDGVTGDELDGGLFDAGGVLMASYSPYPILTDPSVLSPASQLSPDQYLKMGASPRPTGPSDSSWLAGDSGDLFDLGDYPASLGCPFPPGVVLDATGPAPLRSPRTSAQDCRGPPRERPDEATANKKHRSSSSSSSSSLKSPTFGGPPSSAPPRDCPAPLASSPQAPLGSPGSYLNPAAKPFFPGLNEPLEAPAVAPGVTPVMEDSQTPVKSDTKEDKMEESMEDKMDDGMERLDEYVQLDEADRRSVRVELAAREEEQEKHHKSAAAEEKETEKETEKGKQAEKVAEKMEDRVEKTPDKPPPADMVAKGVEEKVEKTIHVSAAHEDQETVVLEPTTPAEKAKAVVVTEVPEKPEAGDAKGTEISKAPPSPEKQPTTALLDAGSATPEKHSNKSTEDDQVEDTKVEKSKVEVTSLENTKVEKSKVEVTSLEDTKVEKSKVEVTSLEDTKVEKSKVEVTSLEDTKVEKSNVEVTSVEDTKVEKSKVEVTSLENTKVEESKVEVTSLEDTKVEEPKVEEPKVEEPKVEEPKVEEPKVQEPTVSVVEKELKTEEEALTEERHDEAEPELQQEEKPAAAAVETKDKAKEEVKKTAEKKEVKKEDSKEKAGKADAVTKKPSARPPTGSLKEPSSPEKKTKPAATATKPLPATKARPVSAAAPPTRRPASSLNTTTTFNNSTSISAPLAKKTLAARPATAPTAGAPKRAPGLAPGRPSSSVPSTGPAPRDVRPKTSTTTTTTTTERRALGSKVTTSPAARPPAGPAPNRNGTAAASKTATAAASRTAGAARMTAAPRPALSAAAKKPLASKPDSKLGEDRKPGPLKTSADPPKPRTTAAAGASRTGAPKPASASITERKTLVSRAPRPAAPSSSTARTSASRPGTAPSPDPKAVRSKVGAVEKTKVPHTGVKVSSTAQSKAAAAKDPAKVQILSKKVDLSKVTSKCGSKDNIKHKPGGGVVKIESHKVNFKDKAQSKVGSMDNLLGTAGKGDGGQEPAEEGSVQAPSVSTEPGPQEAPAAAAQENGLKEGGACGGEGLCDAPVLDTLIPETN</sequence>
<feature type="compositionally biased region" description="Low complexity" evidence="8">
    <location>
        <begin position="485"/>
        <end position="501"/>
    </location>
</feature>
<feature type="region of interest" description="Disordered" evidence="8">
    <location>
        <begin position="596"/>
        <end position="735"/>
    </location>
</feature>
<keyword evidence="4 7" id="KW-0493">Microtubule</keyword>
<feature type="region of interest" description="Disordered" evidence="8">
    <location>
        <begin position="227"/>
        <end position="467"/>
    </location>
</feature>
<feature type="compositionally biased region" description="Basic and acidic residues" evidence="8">
    <location>
        <begin position="1073"/>
        <end position="1117"/>
    </location>
</feature>
<evidence type="ECO:0000256" key="2">
    <source>
        <dbReference type="ARBA" id="ARBA00022490"/>
    </source>
</evidence>
<reference evidence="9" key="1">
    <citation type="submission" date="2025-08" db="UniProtKB">
        <authorList>
            <consortium name="Ensembl"/>
        </authorList>
    </citation>
    <scope>IDENTIFICATION</scope>
</reference>
<feature type="compositionally biased region" description="Low complexity" evidence="8">
    <location>
        <begin position="1513"/>
        <end position="1523"/>
    </location>
</feature>
<evidence type="ECO:0000256" key="3">
    <source>
        <dbReference type="ARBA" id="ARBA00022553"/>
    </source>
</evidence>
<feature type="compositionally biased region" description="Basic and acidic residues" evidence="8">
    <location>
        <begin position="855"/>
        <end position="868"/>
    </location>
</feature>
<feature type="region of interest" description="Disordered" evidence="8">
    <location>
        <begin position="543"/>
        <end position="577"/>
    </location>
</feature>
<evidence type="ECO:0000256" key="6">
    <source>
        <dbReference type="ARBA" id="ARBA00023212"/>
    </source>
</evidence>
<dbReference type="Ensembl" id="ENSGMOT00000034770.1">
    <property type="protein sequence ID" value="ENSGMOP00000023866.1"/>
    <property type="gene ID" value="ENSGMOG00000031459.1"/>
</dbReference>
<dbReference type="Proteomes" id="UP000694546">
    <property type="component" value="Chromosome 23"/>
</dbReference>
<feature type="region of interest" description="Disordered" evidence="8">
    <location>
        <begin position="157"/>
        <end position="191"/>
    </location>
</feature>
<feature type="compositionally biased region" description="Basic and acidic residues" evidence="8">
    <location>
        <begin position="998"/>
        <end position="1040"/>
    </location>
</feature>
<keyword evidence="6 7" id="KW-0206">Cytoskeleton</keyword>
<feature type="compositionally biased region" description="Gly residues" evidence="8">
    <location>
        <begin position="1527"/>
        <end position="1536"/>
    </location>
</feature>
<feature type="compositionally biased region" description="Low complexity" evidence="8">
    <location>
        <begin position="662"/>
        <end position="678"/>
    </location>
</feature>
<comment type="subcellular location">
    <subcellularLocation>
        <location evidence="1 7">Cytoplasm</location>
        <location evidence="1 7">Cytoskeleton</location>
    </subcellularLocation>
</comment>
<feature type="compositionally biased region" description="Basic and acidic residues" evidence="8">
    <location>
        <begin position="758"/>
        <end position="804"/>
    </location>
</feature>
<feature type="compositionally biased region" description="Basic and acidic residues" evidence="8">
    <location>
        <begin position="1048"/>
        <end position="1066"/>
    </location>
</feature>
<name>A0A8C4ZX27_GADMO</name>
<evidence type="ECO:0000256" key="8">
    <source>
        <dbReference type="SAM" id="MobiDB-lite"/>
    </source>
</evidence>
<dbReference type="GO" id="GO:0031175">
    <property type="term" value="P:neuron projection development"/>
    <property type="evidence" value="ECO:0007669"/>
    <property type="project" value="TreeGrafter"/>
</dbReference>
<dbReference type="Pfam" id="PF00418">
    <property type="entry name" value="Tubulin-binding"/>
    <property type="match status" value="2"/>
</dbReference>
<feature type="region of interest" description="Disordered" evidence="8">
    <location>
        <begin position="758"/>
        <end position="811"/>
    </location>
</feature>
<keyword evidence="10" id="KW-1185">Reference proteome</keyword>